<dbReference type="Pfam" id="PF08268">
    <property type="entry name" value="FBA_3"/>
    <property type="match status" value="1"/>
</dbReference>
<dbReference type="PANTHER" id="PTHR31111:SF138">
    <property type="entry name" value="F-BOX ASSOCIATED DOMAIN-CONTAINING PROTEIN"/>
    <property type="match status" value="1"/>
</dbReference>
<dbReference type="PANTHER" id="PTHR31111">
    <property type="entry name" value="BNAA05G37150D PROTEIN-RELATED"/>
    <property type="match status" value="1"/>
</dbReference>
<gene>
    <name evidence="3" type="ORF">Salat_1947800</name>
</gene>
<feature type="domain" description="F-box associated beta-propeller type 3" evidence="2">
    <location>
        <begin position="79"/>
        <end position="363"/>
    </location>
</feature>
<dbReference type="EMBL" id="JACGWO010000007">
    <property type="protein sequence ID" value="KAK4423649.1"/>
    <property type="molecule type" value="Genomic_DNA"/>
</dbReference>
<sequence>MEKEEPRLILNRSAPLLEEILIFEIFSRLNVKTLHRFRQVSKFCHSLTSNPEFFTAFRRRSRRRFLLSFSSSLNWRCVFHSLTPGVRGLHVPEIVDCFTNAAYCNYTRCINGVRCFVRGDSVVVCNLATDEELILPPLGRDSERDRHCFFFCYDPETHKYKVLRPVSTRIHNPMNGRVHLLATHYSIFTVGVDISWRGFHRPAGLYQLGKSKSVCVNGVLFCTNFSVTDSVKDGVIAAFDVGSENFDTVAYPDGLSSSRHSSCHLIEAKGSVGIVELESCVIRLWIKEKGFVSGSWSEHRIEFPSQWRSDISLSYNFSFSSNGDGEMIMGSSRMSTPGCWIFRYDIETGKWRRIEVVGLEKHIVFGDFHVEEYVETPLLIRDILRA</sequence>
<dbReference type="NCBIfam" id="TIGR01640">
    <property type="entry name" value="F_box_assoc_1"/>
    <property type="match status" value="1"/>
</dbReference>
<feature type="domain" description="F-box" evidence="1">
    <location>
        <begin position="21"/>
        <end position="54"/>
    </location>
</feature>
<organism evidence="3 4">
    <name type="scientific">Sesamum alatum</name>
    <dbReference type="NCBI Taxonomy" id="300844"/>
    <lineage>
        <taxon>Eukaryota</taxon>
        <taxon>Viridiplantae</taxon>
        <taxon>Streptophyta</taxon>
        <taxon>Embryophyta</taxon>
        <taxon>Tracheophyta</taxon>
        <taxon>Spermatophyta</taxon>
        <taxon>Magnoliopsida</taxon>
        <taxon>eudicotyledons</taxon>
        <taxon>Gunneridae</taxon>
        <taxon>Pentapetalae</taxon>
        <taxon>asterids</taxon>
        <taxon>lamiids</taxon>
        <taxon>Lamiales</taxon>
        <taxon>Pedaliaceae</taxon>
        <taxon>Sesamum</taxon>
    </lineage>
</organism>
<keyword evidence="4" id="KW-1185">Reference proteome</keyword>
<evidence type="ECO:0000259" key="2">
    <source>
        <dbReference type="Pfam" id="PF08268"/>
    </source>
</evidence>
<name>A0AAE2CIX1_9LAMI</name>
<proteinExistence type="predicted"/>
<dbReference type="Proteomes" id="UP001293254">
    <property type="component" value="Unassembled WGS sequence"/>
</dbReference>
<reference evidence="3" key="1">
    <citation type="submission" date="2020-06" db="EMBL/GenBank/DDBJ databases">
        <authorList>
            <person name="Li T."/>
            <person name="Hu X."/>
            <person name="Zhang T."/>
            <person name="Song X."/>
            <person name="Zhang H."/>
            <person name="Dai N."/>
            <person name="Sheng W."/>
            <person name="Hou X."/>
            <person name="Wei L."/>
        </authorList>
    </citation>
    <scope>NUCLEOTIDE SEQUENCE</scope>
    <source>
        <strain evidence="3">3651</strain>
        <tissue evidence="3">Leaf</tissue>
    </source>
</reference>
<dbReference type="InterPro" id="IPR013187">
    <property type="entry name" value="F-box-assoc_dom_typ3"/>
</dbReference>
<reference evidence="3" key="2">
    <citation type="journal article" date="2024" name="Plant">
        <title>Genomic evolution and insights into agronomic trait innovations of Sesamum species.</title>
        <authorList>
            <person name="Miao H."/>
            <person name="Wang L."/>
            <person name="Qu L."/>
            <person name="Liu H."/>
            <person name="Sun Y."/>
            <person name="Le M."/>
            <person name="Wang Q."/>
            <person name="Wei S."/>
            <person name="Zheng Y."/>
            <person name="Lin W."/>
            <person name="Duan Y."/>
            <person name="Cao H."/>
            <person name="Xiong S."/>
            <person name="Wang X."/>
            <person name="Wei L."/>
            <person name="Li C."/>
            <person name="Ma Q."/>
            <person name="Ju M."/>
            <person name="Zhao R."/>
            <person name="Li G."/>
            <person name="Mu C."/>
            <person name="Tian Q."/>
            <person name="Mei H."/>
            <person name="Zhang T."/>
            <person name="Gao T."/>
            <person name="Zhang H."/>
        </authorList>
    </citation>
    <scope>NUCLEOTIDE SEQUENCE</scope>
    <source>
        <strain evidence="3">3651</strain>
    </source>
</reference>
<evidence type="ECO:0000259" key="1">
    <source>
        <dbReference type="Pfam" id="PF00646"/>
    </source>
</evidence>
<dbReference type="SUPFAM" id="SSF81383">
    <property type="entry name" value="F-box domain"/>
    <property type="match status" value="1"/>
</dbReference>
<comment type="caution">
    <text evidence="3">The sequence shown here is derived from an EMBL/GenBank/DDBJ whole genome shotgun (WGS) entry which is preliminary data.</text>
</comment>
<dbReference type="AlphaFoldDB" id="A0AAE2CIX1"/>
<dbReference type="InterPro" id="IPR001810">
    <property type="entry name" value="F-box_dom"/>
</dbReference>
<evidence type="ECO:0000313" key="4">
    <source>
        <dbReference type="Proteomes" id="UP001293254"/>
    </source>
</evidence>
<dbReference type="InterPro" id="IPR017451">
    <property type="entry name" value="F-box-assoc_interact_dom"/>
</dbReference>
<evidence type="ECO:0000313" key="3">
    <source>
        <dbReference type="EMBL" id="KAK4423649.1"/>
    </source>
</evidence>
<accession>A0AAE2CIX1</accession>
<protein>
    <submittedName>
        <fullName evidence="3">F-box protein</fullName>
    </submittedName>
</protein>
<dbReference type="InterPro" id="IPR036047">
    <property type="entry name" value="F-box-like_dom_sf"/>
</dbReference>
<dbReference type="Pfam" id="PF00646">
    <property type="entry name" value="F-box"/>
    <property type="match status" value="1"/>
</dbReference>